<evidence type="ECO:0000313" key="7">
    <source>
        <dbReference type="EMBL" id="KAG7519254.1"/>
    </source>
</evidence>
<evidence type="ECO:0000256" key="1">
    <source>
        <dbReference type="ARBA" id="ARBA00004141"/>
    </source>
</evidence>
<keyword evidence="2 5" id="KW-0812">Transmembrane</keyword>
<evidence type="ECO:0000256" key="4">
    <source>
        <dbReference type="ARBA" id="ARBA00023136"/>
    </source>
</evidence>
<feature type="transmembrane region" description="Helical" evidence="5">
    <location>
        <begin position="95"/>
        <end position="116"/>
    </location>
</feature>
<feature type="domain" description="Sugar phosphate transporter" evidence="6">
    <location>
        <begin position="62"/>
        <end position="354"/>
    </location>
</feature>
<evidence type="ECO:0000256" key="3">
    <source>
        <dbReference type="ARBA" id="ARBA00022989"/>
    </source>
</evidence>
<name>A0AAV6SQ29_SOLSE</name>
<feature type="transmembrane region" description="Helical" evidence="5">
    <location>
        <begin position="128"/>
        <end position="150"/>
    </location>
</feature>
<feature type="transmembrane region" description="Helical" evidence="5">
    <location>
        <begin position="324"/>
        <end position="353"/>
    </location>
</feature>
<comment type="caution">
    <text evidence="7">The sequence shown here is derived from an EMBL/GenBank/DDBJ whole genome shotgun (WGS) entry which is preliminary data.</text>
</comment>
<protein>
    <submittedName>
        <fullName evidence="7">Solute carrier family 35 member E2B</fullName>
    </submittedName>
</protein>
<gene>
    <name evidence="7" type="ORF">JOB18_004828</name>
</gene>
<dbReference type="AlphaFoldDB" id="A0AAV6SQ29"/>
<dbReference type="EMBL" id="JAGKHQ010000003">
    <property type="protein sequence ID" value="KAG7519254.1"/>
    <property type="molecule type" value="Genomic_DNA"/>
</dbReference>
<evidence type="ECO:0000256" key="2">
    <source>
        <dbReference type="ARBA" id="ARBA00022692"/>
    </source>
</evidence>
<dbReference type="PANTHER" id="PTHR11132">
    <property type="entry name" value="SOLUTE CARRIER FAMILY 35"/>
    <property type="match status" value="1"/>
</dbReference>
<feature type="transmembrane region" description="Helical" evidence="5">
    <location>
        <begin position="62"/>
        <end position="83"/>
    </location>
</feature>
<evidence type="ECO:0000313" key="8">
    <source>
        <dbReference type="Proteomes" id="UP000693946"/>
    </source>
</evidence>
<sequence length="388" mass="43584">MSGNRPPTRHMLLHLLSPFRTRQEHVVLARSESLPGEQVLKVTITETIVLEAESGVWNWRSLIYLSFWYFFSFCTLFLNKYILSLLEGEPSMLGAVQMVSTTVIGCLKMYIPCCLYQHKTRTEYPSNFIMIMLFVGLMRFTTVVLGLVSLKNVAVSFAETVKSSAPIFTVIMSRLILGEYTGLWVNLSLFPVMAGLALCTATESSFNMLGFCAALSTNIMDCLQNVFSKKLLSGDRYKFSPPELQFYTSAAAVIMLIPAWVFLMDIPVIGKSRRSFIFSQDIILLLLFDGFLFHLQSVTAYALMGRISPVTFSVASTVKHALSVWLSIIVFSNHITILSATGTVLVFIGVFLYNKARQIQRENLQALAAEQNHKPLPEDQKFHPSPSH</sequence>
<keyword evidence="3 5" id="KW-1133">Transmembrane helix</keyword>
<feature type="transmembrane region" description="Helical" evidence="5">
    <location>
        <begin position="247"/>
        <end position="270"/>
    </location>
</feature>
<accession>A0AAV6SQ29</accession>
<feature type="transmembrane region" description="Helical" evidence="5">
    <location>
        <begin position="282"/>
        <end position="304"/>
    </location>
</feature>
<keyword evidence="4 5" id="KW-0472">Membrane</keyword>
<dbReference type="GO" id="GO:0016020">
    <property type="term" value="C:membrane"/>
    <property type="evidence" value="ECO:0007669"/>
    <property type="project" value="UniProtKB-SubCell"/>
</dbReference>
<reference evidence="7 8" key="1">
    <citation type="journal article" date="2021" name="Sci. Rep.">
        <title>Chromosome anchoring in Senegalese sole (Solea senegalensis) reveals sex-associated markers and genome rearrangements in flatfish.</title>
        <authorList>
            <person name="Guerrero-Cozar I."/>
            <person name="Gomez-Garrido J."/>
            <person name="Berbel C."/>
            <person name="Martinez-Blanch J.F."/>
            <person name="Alioto T."/>
            <person name="Claros M.G."/>
            <person name="Gagnaire P.A."/>
            <person name="Manchado M."/>
        </authorList>
    </citation>
    <scope>NUCLEOTIDE SEQUENCE [LARGE SCALE GENOMIC DNA]</scope>
    <source>
        <strain evidence="7">Sse05_10M</strain>
    </source>
</reference>
<dbReference type="InterPro" id="IPR004853">
    <property type="entry name" value="Sugar_P_trans_dom"/>
</dbReference>
<dbReference type="Proteomes" id="UP000693946">
    <property type="component" value="Linkage Group LG11"/>
</dbReference>
<comment type="subcellular location">
    <subcellularLocation>
        <location evidence="1">Membrane</location>
        <topology evidence="1">Multi-pass membrane protein</topology>
    </subcellularLocation>
</comment>
<feature type="transmembrane region" description="Helical" evidence="5">
    <location>
        <begin position="183"/>
        <end position="201"/>
    </location>
</feature>
<keyword evidence="8" id="KW-1185">Reference proteome</keyword>
<evidence type="ECO:0000259" key="6">
    <source>
        <dbReference type="Pfam" id="PF03151"/>
    </source>
</evidence>
<dbReference type="InterPro" id="IPR050186">
    <property type="entry name" value="TPT_transporter"/>
</dbReference>
<evidence type="ECO:0000256" key="5">
    <source>
        <dbReference type="SAM" id="Phobius"/>
    </source>
</evidence>
<proteinExistence type="predicted"/>
<dbReference type="Pfam" id="PF03151">
    <property type="entry name" value="TPT"/>
    <property type="match status" value="1"/>
</dbReference>
<organism evidence="7 8">
    <name type="scientific">Solea senegalensis</name>
    <name type="common">Senegalese sole</name>
    <dbReference type="NCBI Taxonomy" id="28829"/>
    <lineage>
        <taxon>Eukaryota</taxon>
        <taxon>Metazoa</taxon>
        <taxon>Chordata</taxon>
        <taxon>Craniata</taxon>
        <taxon>Vertebrata</taxon>
        <taxon>Euteleostomi</taxon>
        <taxon>Actinopterygii</taxon>
        <taxon>Neopterygii</taxon>
        <taxon>Teleostei</taxon>
        <taxon>Neoteleostei</taxon>
        <taxon>Acanthomorphata</taxon>
        <taxon>Carangaria</taxon>
        <taxon>Pleuronectiformes</taxon>
        <taxon>Pleuronectoidei</taxon>
        <taxon>Soleidae</taxon>
        <taxon>Solea</taxon>
    </lineage>
</organism>
<feature type="transmembrane region" description="Helical" evidence="5">
    <location>
        <begin position="208"/>
        <end position="227"/>
    </location>
</feature>